<evidence type="ECO:0000313" key="1">
    <source>
        <dbReference type="EMBL" id="MDC0744671.1"/>
    </source>
</evidence>
<proteinExistence type="predicted"/>
<name>A0ABT5EV82_9BACT</name>
<dbReference type="RefSeq" id="WP_271921459.1">
    <property type="nucleotide sequence ID" value="NZ_JAQNDO010000001.1"/>
</dbReference>
<evidence type="ECO:0000313" key="2">
    <source>
        <dbReference type="Proteomes" id="UP001221411"/>
    </source>
</evidence>
<accession>A0ABT5EV82</accession>
<comment type="caution">
    <text evidence="1">The sequence shown here is derived from an EMBL/GenBank/DDBJ whole genome shotgun (WGS) entry which is preliminary data.</text>
</comment>
<organism evidence="1 2">
    <name type="scientific">Polyangium mundeleinium</name>
    <dbReference type="NCBI Taxonomy" id="2995306"/>
    <lineage>
        <taxon>Bacteria</taxon>
        <taxon>Pseudomonadati</taxon>
        <taxon>Myxococcota</taxon>
        <taxon>Polyangia</taxon>
        <taxon>Polyangiales</taxon>
        <taxon>Polyangiaceae</taxon>
        <taxon>Polyangium</taxon>
    </lineage>
</organism>
<dbReference type="EMBL" id="JAQNDO010000001">
    <property type="protein sequence ID" value="MDC0744671.1"/>
    <property type="molecule type" value="Genomic_DNA"/>
</dbReference>
<dbReference type="Proteomes" id="UP001221411">
    <property type="component" value="Unassembled WGS sequence"/>
</dbReference>
<gene>
    <name evidence="1" type="ORF">POL67_25285</name>
</gene>
<evidence type="ECO:0008006" key="3">
    <source>
        <dbReference type="Google" id="ProtNLM"/>
    </source>
</evidence>
<sequence>MGLVATRLTASLGLTLGLGFVFLPLGCGSGPLGNPRPRAHGSGDGPSVPAATVAALSACAEHGAARLTDTHYAIMFDVDVRADGRVDKAKVRESMIDDREIVSCMEDALRGMSLPGVVTPLRAAGPVYGGSVSPEGRTPLGHPAAAVAGAAVNLIPIVLVAAGVTIVVAVTAHVVEEAVEAIEKWPKEVEDKCYPRLYECLNNTSQPWWNRRRFGDRKECNACFRECLKDSGEWPMYKCPPPGYFPN</sequence>
<keyword evidence="2" id="KW-1185">Reference proteome</keyword>
<protein>
    <recommendedName>
        <fullName evidence="3">EF-hand domain-containing protein</fullName>
    </recommendedName>
</protein>
<reference evidence="1 2" key="1">
    <citation type="submission" date="2022-11" db="EMBL/GenBank/DDBJ databases">
        <title>Minimal conservation of predation-associated metabolite biosynthetic gene clusters underscores biosynthetic potential of Myxococcota including descriptions for ten novel species: Archangium lansinium sp. nov., Myxococcus landrumus sp. nov., Nannocystis bai.</title>
        <authorList>
            <person name="Ahearne A."/>
            <person name="Stevens C."/>
            <person name="Dowd S."/>
        </authorList>
    </citation>
    <scope>NUCLEOTIDE SEQUENCE [LARGE SCALE GENOMIC DNA]</scope>
    <source>
        <strain evidence="1 2">RJM3</strain>
    </source>
</reference>